<organism evidence="2 3">
    <name type="scientific">Qipengyuania marisflavi</name>
    <dbReference type="NCBI Taxonomy" id="2486356"/>
    <lineage>
        <taxon>Bacteria</taxon>
        <taxon>Pseudomonadati</taxon>
        <taxon>Pseudomonadota</taxon>
        <taxon>Alphaproteobacteria</taxon>
        <taxon>Sphingomonadales</taxon>
        <taxon>Erythrobacteraceae</taxon>
        <taxon>Qipengyuania</taxon>
    </lineage>
</organism>
<keyword evidence="3" id="KW-1185">Reference proteome</keyword>
<dbReference type="InterPro" id="IPR011335">
    <property type="entry name" value="Restrct_endonuc-II-like"/>
</dbReference>
<proteinExistence type="predicted"/>
<dbReference type="SUPFAM" id="SSF52980">
    <property type="entry name" value="Restriction endonuclease-like"/>
    <property type="match status" value="1"/>
</dbReference>
<accession>A0A5S3NX44</accession>
<dbReference type="InterPro" id="IPR011856">
    <property type="entry name" value="tRNA_endonuc-like_dom_sf"/>
</dbReference>
<keyword evidence="2" id="KW-0255">Endonuclease</keyword>
<feature type="domain" description="Restriction endonuclease type IV Mrr" evidence="1">
    <location>
        <begin position="434"/>
        <end position="550"/>
    </location>
</feature>
<evidence type="ECO:0000313" key="2">
    <source>
        <dbReference type="EMBL" id="TMM44850.1"/>
    </source>
</evidence>
<dbReference type="InterPro" id="IPR052906">
    <property type="entry name" value="Type_IV_Methyl-Rstrct_Enzyme"/>
</dbReference>
<dbReference type="Pfam" id="PF04471">
    <property type="entry name" value="Mrr_cat"/>
    <property type="match status" value="1"/>
</dbReference>
<name>A0A5S3NX44_9SPHN</name>
<keyword evidence="2" id="KW-0378">Hydrolase</keyword>
<dbReference type="GO" id="GO:0003677">
    <property type="term" value="F:DNA binding"/>
    <property type="evidence" value="ECO:0007669"/>
    <property type="project" value="InterPro"/>
</dbReference>
<dbReference type="InterPro" id="IPR007560">
    <property type="entry name" value="Restrct_endonuc_IV_Mrr"/>
</dbReference>
<reference evidence="2 3" key="1">
    <citation type="submission" date="2019-05" db="EMBL/GenBank/DDBJ databases">
        <title>Erythrobacter marisflavi sp. nov., isolated from isolated from water of an estuary environment.</title>
        <authorList>
            <person name="Yoon J.-H."/>
        </authorList>
    </citation>
    <scope>NUCLEOTIDE SEQUENCE [LARGE SCALE GENOMIC DNA]</scope>
    <source>
        <strain evidence="2 3">KEM-5</strain>
    </source>
</reference>
<dbReference type="AlphaFoldDB" id="A0A5S3NX44"/>
<evidence type="ECO:0000313" key="3">
    <source>
        <dbReference type="Proteomes" id="UP000309668"/>
    </source>
</evidence>
<dbReference type="PANTHER" id="PTHR30015:SF7">
    <property type="entry name" value="TYPE IV METHYL-DIRECTED RESTRICTION ENZYME ECOKMRR"/>
    <property type="match status" value="1"/>
</dbReference>
<comment type="caution">
    <text evidence="2">The sequence shown here is derived from an EMBL/GenBank/DDBJ whole genome shotgun (WGS) entry which is preliminary data.</text>
</comment>
<dbReference type="OrthoDB" id="9781481at2"/>
<protein>
    <submittedName>
        <fullName evidence="2">Restriction endonuclease</fullName>
    </submittedName>
</protein>
<dbReference type="Gene3D" id="3.40.1350.10">
    <property type="match status" value="1"/>
</dbReference>
<dbReference type="Proteomes" id="UP000309668">
    <property type="component" value="Unassembled WGS sequence"/>
</dbReference>
<keyword evidence="2" id="KW-0540">Nuclease</keyword>
<evidence type="ECO:0000259" key="1">
    <source>
        <dbReference type="Pfam" id="PF04471"/>
    </source>
</evidence>
<dbReference type="GO" id="GO:0015666">
    <property type="term" value="F:restriction endodeoxyribonuclease activity"/>
    <property type="evidence" value="ECO:0007669"/>
    <property type="project" value="TreeGrafter"/>
</dbReference>
<dbReference type="GO" id="GO:0009307">
    <property type="term" value="P:DNA restriction-modification system"/>
    <property type="evidence" value="ECO:0007669"/>
    <property type="project" value="InterPro"/>
</dbReference>
<dbReference type="PANTHER" id="PTHR30015">
    <property type="entry name" value="MRR RESTRICTION SYSTEM PROTEIN"/>
    <property type="match status" value="1"/>
</dbReference>
<sequence>MAGITVESRYLSDISVGDLNVKWSARGDRILRYYIDFRHRTLNLHRELGAPDLSILQEKANALLASWDEKTDKHNVKTMFADGKAEAERLTVQAELERDQLSNILSHTLGIDDTVDWDELRRNDAFGRSDKFDRARPQLERENAPAYEEPKITFWDTLFGKKASLIQQAEETHAVRMEEWQRREAARKDAHDKSIVAYEMERSAFLAKHAEDKAAHDKEVAEHNRAIEELIGSLREGHEEAVMEHASLVLEASNYHGLIEKEFVLDYRSQDKTLLVEYEMPNPDDLPTVKSVRFVRATGELKETPLAARAKKDLFEDTIYQIALRSIHEVLEADDFQNIENVAFNGFVTAINPANGLSNRNCILSVLCSRAEFEKIDLARVEPKACFKALSGVSAASLAALAPIPPIITIDKSDRRFVDGREIADTLDASVNLAAMDWEDFEHLIRELFEKEFNSRGGEVKVTQSSRDEGVDAIAFDPDPISGGKIVIQAKRYTRTVGVAAVRDLYGTVMNEGATKGILVTTSDFGPDAHKFATAKPLSLLNGANLLHLLRKHSYDARIDLAEAREALG</sequence>
<gene>
    <name evidence="2" type="ORF">FEV51_13045</name>
</gene>
<dbReference type="EMBL" id="VCAO01000015">
    <property type="protein sequence ID" value="TMM44850.1"/>
    <property type="molecule type" value="Genomic_DNA"/>
</dbReference>
<dbReference type="RefSeq" id="WP_029140021.1">
    <property type="nucleotide sequence ID" value="NZ_VCAO01000015.1"/>
</dbReference>